<evidence type="ECO:0000313" key="1">
    <source>
        <dbReference type="EMBL" id="QCT04283.1"/>
    </source>
</evidence>
<dbReference type="EMBL" id="CP040396">
    <property type="protein sequence ID" value="QCT04283.1"/>
    <property type="molecule type" value="Genomic_DNA"/>
</dbReference>
<dbReference type="Proteomes" id="UP000300879">
    <property type="component" value="Chromosome"/>
</dbReference>
<proteinExistence type="predicted"/>
<gene>
    <name evidence="1" type="ORF">E6C60_3573</name>
</gene>
<dbReference type="AlphaFoldDB" id="A0A4P8XP72"/>
<keyword evidence="2" id="KW-1185">Reference proteome</keyword>
<sequence>MIPHSSPSSKQACLNDPVIRIIQAGLLEKNGANIHILFRSKQPQSV</sequence>
<protein>
    <submittedName>
        <fullName evidence="1">Uncharacterized protein</fullName>
    </submittedName>
</protein>
<organism evidence="1 2">
    <name type="scientific">Paenibacillus algicola</name>
    <dbReference type="NCBI Taxonomy" id="2565926"/>
    <lineage>
        <taxon>Bacteria</taxon>
        <taxon>Bacillati</taxon>
        <taxon>Bacillota</taxon>
        <taxon>Bacilli</taxon>
        <taxon>Bacillales</taxon>
        <taxon>Paenibacillaceae</taxon>
        <taxon>Paenibacillus</taxon>
    </lineage>
</organism>
<reference evidence="1 2" key="1">
    <citation type="submission" date="2019-05" db="EMBL/GenBank/DDBJ databases">
        <authorList>
            <person name="Chen C."/>
        </authorList>
    </citation>
    <scope>NUCLEOTIDE SEQUENCE [LARGE SCALE GENOMIC DNA]</scope>
    <source>
        <strain evidence="1 2">HB172198</strain>
    </source>
</reference>
<evidence type="ECO:0000313" key="2">
    <source>
        <dbReference type="Proteomes" id="UP000300879"/>
    </source>
</evidence>
<accession>A0A4P8XP72</accession>
<name>A0A4P8XP72_9BACL</name>
<dbReference type="KEGG" id="palo:E6C60_3573"/>